<dbReference type="Proteomes" id="UP000830167">
    <property type="component" value="Chromosome"/>
</dbReference>
<keyword evidence="10" id="KW-0966">Cell projection</keyword>
<evidence type="ECO:0000256" key="1">
    <source>
        <dbReference type="ARBA" id="ARBA00003041"/>
    </source>
</evidence>
<comment type="function">
    <text evidence="1">Needed for flagellar regrowth and assembly.</text>
</comment>
<feature type="coiled-coil region" evidence="8">
    <location>
        <begin position="61"/>
        <end position="95"/>
    </location>
</feature>
<feature type="domain" description="Flagellar assembly protein FliH/Type III secretion system HrpE" evidence="9">
    <location>
        <begin position="125"/>
        <end position="250"/>
    </location>
</feature>
<sequence length="263" mass="30421">MSLSRIIKSTETSLARAKVIEIIQVSFDPGHERDSVDRSDPGKHEIVEETAMQQKLLERFEQEKLQAWIQLEQEKQRLQEEYEQLKHALLSEQKQAMETARKDGFASGYDEGKNKAFEEYRTTIEKSEQILRYTQQERLDYLAENEPFMIELVCEIARRVIHRQLQVSPDLLIPIIKQALQEIQDYQKVEIRVHPDDYEHVFQSKHTLVNSIPGQSEILIIPDSNVENGGCVIQSEFGTVDARIDTQLSEIKRALTSVARGTD</sequence>
<dbReference type="SUPFAM" id="SSF160527">
    <property type="entry name" value="V-type ATPase subunit E-like"/>
    <property type="match status" value="1"/>
</dbReference>
<evidence type="ECO:0000256" key="8">
    <source>
        <dbReference type="SAM" id="Coils"/>
    </source>
</evidence>
<dbReference type="Pfam" id="PF02108">
    <property type="entry name" value="FliH"/>
    <property type="match status" value="1"/>
</dbReference>
<dbReference type="PANTHER" id="PTHR34982:SF1">
    <property type="entry name" value="FLAGELLAR ASSEMBLY PROTEIN FLIH"/>
    <property type="match status" value="1"/>
</dbReference>
<dbReference type="InterPro" id="IPR051472">
    <property type="entry name" value="T3SS_Stator/FliH"/>
</dbReference>
<keyword evidence="10" id="KW-0282">Flagellum</keyword>
<evidence type="ECO:0000256" key="5">
    <source>
        <dbReference type="ARBA" id="ARBA00022927"/>
    </source>
</evidence>
<keyword evidence="10" id="KW-0969">Cilium</keyword>
<protein>
    <recommendedName>
        <fullName evidence="7">Flagellar assembly protein FliH</fullName>
    </recommendedName>
</protein>
<organism evidence="10 11">
    <name type="scientific">Fodinisporobacter ferrooxydans</name>
    <dbReference type="NCBI Taxonomy" id="2901836"/>
    <lineage>
        <taxon>Bacteria</taxon>
        <taxon>Bacillati</taxon>
        <taxon>Bacillota</taxon>
        <taxon>Bacilli</taxon>
        <taxon>Bacillales</taxon>
        <taxon>Alicyclobacillaceae</taxon>
        <taxon>Fodinisporobacter</taxon>
    </lineage>
</organism>
<keyword evidence="6" id="KW-1006">Bacterial flagellum protein export</keyword>
<keyword evidence="4" id="KW-1005">Bacterial flagellum biogenesis</keyword>
<keyword evidence="5" id="KW-0653">Protein transport</keyword>
<evidence type="ECO:0000313" key="11">
    <source>
        <dbReference type="Proteomes" id="UP000830167"/>
    </source>
</evidence>
<evidence type="ECO:0000256" key="7">
    <source>
        <dbReference type="NCBIfam" id="TIGR03825"/>
    </source>
</evidence>
<evidence type="ECO:0000256" key="4">
    <source>
        <dbReference type="ARBA" id="ARBA00022795"/>
    </source>
</evidence>
<comment type="similarity">
    <text evidence="2">Belongs to the FliH family.</text>
</comment>
<dbReference type="RefSeq" id="WP_347436044.1">
    <property type="nucleotide sequence ID" value="NZ_CP089291.1"/>
</dbReference>
<keyword evidence="3" id="KW-0813">Transport</keyword>
<accession>A0ABY4CIU5</accession>
<dbReference type="NCBIfam" id="TIGR03825">
    <property type="entry name" value="FliH_bacil"/>
    <property type="match status" value="1"/>
</dbReference>
<dbReference type="InterPro" id="IPR018035">
    <property type="entry name" value="Flagellar_FliH/T3SS_HrpE"/>
</dbReference>
<dbReference type="EMBL" id="CP089291">
    <property type="protein sequence ID" value="UOF89356.1"/>
    <property type="molecule type" value="Genomic_DNA"/>
</dbReference>
<proteinExistence type="inferred from homology"/>
<reference evidence="10" key="1">
    <citation type="submission" date="2021-12" db="EMBL/GenBank/DDBJ databases">
        <title>Alicyclobacillaceae gen. nov., sp. nov., isolated from chalcocite enrichment system.</title>
        <authorList>
            <person name="Jiang Z."/>
        </authorList>
    </citation>
    <scope>NUCLEOTIDE SEQUENCE</scope>
    <source>
        <strain evidence="10">MYW30-H2</strain>
    </source>
</reference>
<evidence type="ECO:0000256" key="2">
    <source>
        <dbReference type="ARBA" id="ARBA00006602"/>
    </source>
</evidence>
<dbReference type="InterPro" id="IPR022524">
    <property type="entry name" value="FliH_Bacilli"/>
</dbReference>
<dbReference type="PANTHER" id="PTHR34982">
    <property type="entry name" value="YOP PROTEINS TRANSLOCATION PROTEIN L"/>
    <property type="match status" value="1"/>
</dbReference>
<evidence type="ECO:0000259" key="9">
    <source>
        <dbReference type="Pfam" id="PF02108"/>
    </source>
</evidence>
<keyword evidence="8" id="KW-0175">Coiled coil</keyword>
<name>A0ABY4CIU5_9BACL</name>
<keyword evidence="11" id="KW-1185">Reference proteome</keyword>
<evidence type="ECO:0000256" key="6">
    <source>
        <dbReference type="ARBA" id="ARBA00023225"/>
    </source>
</evidence>
<evidence type="ECO:0000313" key="10">
    <source>
        <dbReference type="EMBL" id="UOF89356.1"/>
    </source>
</evidence>
<evidence type="ECO:0000256" key="3">
    <source>
        <dbReference type="ARBA" id="ARBA00022448"/>
    </source>
</evidence>
<gene>
    <name evidence="10" type="primary">fliH</name>
    <name evidence="10" type="ORF">LSG31_15805</name>
</gene>